<feature type="coiled-coil region" evidence="1">
    <location>
        <begin position="386"/>
        <end position="413"/>
    </location>
</feature>
<accession>A0A0G0H725</accession>
<comment type="caution">
    <text evidence="3">The sequence shown here is derived from an EMBL/GenBank/DDBJ whole genome shotgun (WGS) entry which is preliminary data.</text>
</comment>
<organism evidence="3 4">
    <name type="scientific">Candidatus Nomurabacteria bacterium GW2011_GWB1_37_5</name>
    <dbReference type="NCBI Taxonomy" id="1618742"/>
    <lineage>
        <taxon>Bacteria</taxon>
        <taxon>Candidatus Nomuraibacteriota</taxon>
    </lineage>
</organism>
<proteinExistence type="predicted"/>
<evidence type="ECO:0000256" key="1">
    <source>
        <dbReference type="SAM" id="Coils"/>
    </source>
</evidence>
<evidence type="ECO:0000256" key="2">
    <source>
        <dbReference type="SAM" id="MobiDB-lite"/>
    </source>
</evidence>
<feature type="region of interest" description="Disordered" evidence="2">
    <location>
        <begin position="330"/>
        <end position="355"/>
    </location>
</feature>
<evidence type="ECO:0000313" key="3">
    <source>
        <dbReference type="EMBL" id="KKQ34335.1"/>
    </source>
</evidence>
<dbReference type="EMBL" id="LBTF01000052">
    <property type="protein sequence ID" value="KKQ34335.1"/>
    <property type="molecule type" value="Genomic_DNA"/>
</dbReference>
<evidence type="ECO:0000313" key="4">
    <source>
        <dbReference type="Proteomes" id="UP000033876"/>
    </source>
</evidence>
<reference evidence="3 4" key="1">
    <citation type="journal article" date="2015" name="Nature">
        <title>rRNA introns, odd ribosomes, and small enigmatic genomes across a large radiation of phyla.</title>
        <authorList>
            <person name="Brown C.T."/>
            <person name="Hug L.A."/>
            <person name="Thomas B.C."/>
            <person name="Sharon I."/>
            <person name="Castelle C.J."/>
            <person name="Singh A."/>
            <person name="Wilkins M.J."/>
            <person name="Williams K.H."/>
            <person name="Banfield J.F."/>
        </authorList>
    </citation>
    <scope>NUCLEOTIDE SEQUENCE [LARGE SCALE GENOMIC DNA]</scope>
</reference>
<dbReference type="AlphaFoldDB" id="A0A0G0H725"/>
<sequence length="414" mass="46888">MEKKSPTIAISRPPTSAQMNDLVKEVEKDALVEVLEVSGWMKQVFIPSLIRKILLDESVENLLNSSRVGTNTTMQISLENIKEIIKVAGKQKYKDKLAEIVKNNEKKVLVKNISKVTQYNEGSEGNLGIEKKSRPVLRSEVPDTPSVLPYELNDEEPKQEKKQPSINISNKKGIPYIAEAPTKMPKIPQEKPSKMVFSVSRPSDKLLAELKKQKERFAWPNKDSHNVFFKEKKPQVSVISNLSKENDNKLDISSEIKEGSRFEFKGKKGTVVYVLGKIAKKITQGDMTIPYTLIDPSGKYEKKEGNVKLSELKKMIINKVVKPISGGIKEEKKEKEKSVNSEVSASEKKYSNEKEIQNEIKKKLDDKKVIKGYLQKASEKGNKVLESNLSQKVTQINKEIKELQNKLPKNSKKK</sequence>
<name>A0A0G0H725_9BACT</name>
<dbReference type="Proteomes" id="UP000033876">
    <property type="component" value="Unassembled WGS sequence"/>
</dbReference>
<gene>
    <name evidence="3" type="ORF">US50_C0052G0016</name>
</gene>
<keyword evidence="1" id="KW-0175">Coiled coil</keyword>
<protein>
    <submittedName>
        <fullName evidence="3">Uncharacterized protein</fullName>
    </submittedName>
</protein>
<feature type="region of interest" description="Disordered" evidence="2">
    <location>
        <begin position="124"/>
        <end position="166"/>
    </location>
</feature>